<keyword evidence="2" id="KW-1185">Reference proteome</keyword>
<dbReference type="AlphaFoldDB" id="A0AA96JXV2"/>
<reference evidence="1 2" key="1">
    <citation type="submission" date="2023-01" db="EMBL/GenBank/DDBJ databases">
        <title>Cultivation and genomic characterization of new, ubiquitous marine nitrite-oxidizing bacteria from the Nitrospirales.</title>
        <authorList>
            <person name="Mueller A.J."/>
            <person name="Daebeler A."/>
            <person name="Herbold C.W."/>
            <person name="Kirkegaard R.H."/>
            <person name="Daims H."/>
        </authorList>
    </citation>
    <scope>NUCLEOTIDE SEQUENCE [LARGE SCALE GENOMIC DNA]</scope>
    <source>
        <strain evidence="1 2">DK</strain>
    </source>
</reference>
<name>A0AA96JXV2_9BACT</name>
<proteinExistence type="predicted"/>
<gene>
    <name evidence="1" type="ORF">PQG83_08565</name>
</gene>
<sequence length="85" mass="9567">MPGHYGFVISYGGPDQQNTLLDYSRIGKSDFGFQDVDLVTIVSDVLVTVKPRLNEKGITPRCGGPFPKLWKLSFPFTQSRLHIRI</sequence>
<organism evidence="1 2">
    <name type="scientific">Candidatus Nitrospira neomarina</name>
    <dbReference type="NCBI Taxonomy" id="3020899"/>
    <lineage>
        <taxon>Bacteria</taxon>
        <taxon>Pseudomonadati</taxon>
        <taxon>Nitrospirota</taxon>
        <taxon>Nitrospiria</taxon>
        <taxon>Nitrospirales</taxon>
        <taxon>Nitrospiraceae</taxon>
        <taxon>Nitrospira</taxon>
    </lineage>
</organism>
<evidence type="ECO:0000313" key="1">
    <source>
        <dbReference type="EMBL" id="WNM63793.1"/>
    </source>
</evidence>
<dbReference type="Proteomes" id="UP001302494">
    <property type="component" value="Chromosome"/>
</dbReference>
<dbReference type="RefSeq" id="WP_312748500.1">
    <property type="nucleotide sequence ID" value="NZ_CP116968.1"/>
</dbReference>
<evidence type="ECO:0000313" key="2">
    <source>
        <dbReference type="Proteomes" id="UP001302494"/>
    </source>
</evidence>
<dbReference type="KEGG" id="nneo:PQG83_08565"/>
<dbReference type="EMBL" id="CP116968">
    <property type="protein sequence ID" value="WNM63793.1"/>
    <property type="molecule type" value="Genomic_DNA"/>
</dbReference>
<accession>A0AA96JXV2</accession>
<protein>
    <submittedName>
        <fullName evidence="1">Uncharacterized protein</fullName>
    </submittedName>
</protein>